<dbReference type="Gene3D" id="2.130.10.10">
    <property type="entry name" value="YVTN repeat-like/Quinoprotein amine dehydrogenase"/>
    <property type="match status" value="1"/>
</dbReference>
<dbReference type="AlphaFoldDB" id="A0A7G6WUR8"/>
<dbReference type="Pfam" id="PF08450">
    <property type="entry name" value="SGL"/>
    <property type="match status" value="1"/>
</dbReference>
<protein>
    <submittedName>
        <fullName evidence="3">SMP-30/gluconolactonase/LRE family protein</fullName>
    </submittedName>
</protein>
<feature type="domain" description="SMP-30/Gluconolactonase/LRE-like region" evidence="2">
    <location>
        <begin position="51"/>
        <end position="216"/>
    </location>
</feature>
<dbReference type="InterPro" id="IPR013658">
    <property type="entry name" value="SGL"/>
</dbReference>
<organism evidence="3 4">
    <name type="scientific">Kribbella qitaiheensis</name>
    <dbReference type="NCBI Taxonomy" id="1544730"/>
    <lineage>
        <taxon>Bacteria</taxon>
        <taxon>Bacillati</taxon>
        <taxon>Actinomycetota</taxon>
        <taxon>Actinomycetes</taxon>
        <taxon>Propionibacteriales</taxon>
        <taxon>Kribbellaceae</taxon>
        <taxon>Kribbella</taxon>
    </lineage>
</organism>
<proteinExistence type="predicted"/>
<accession>A0A7G6WUR8</accession>
<evidence type="ECO:0000256" key="1">
    <source>
        <dbReference type="SAM" id="SignalP"/>
    </source>
</evidence>
<sequence length="333" mass="34617">MMFRRTAAVVALLTLAAAAPASAVQVSAEAPAVRAGAWPGTISGQTADRYPEGVTWDPSRQAFLVGSIATGRVDVVDRHGRSKQLVGAAPGISTFGLHVDVARNRFLVTYADIGSGERSSDATAGKQSGVAIYNLRTGHLEHRVDLNTPALNPAGGKHGANDLAVDGRGNAYVTDPAGDAIYRITPGGKASVLVRDARLASPTIGMNGIVWDPAGYLLAVRYDTGLLLRISPTGAISEVKLPKALVGGDGLALTADRKLVAVTNKLGAPGVEEVTVLRSTDNYRSARVVVAKAWPVGGPTTVALSPHGMYVLSGRLDVLLAGGQSDEFDLHRF</sequence>
<name>A0A7G6WUR8_9ACTN</name>
<evidence type="ECO:0000259" key="2">
    <source>
        <dbReference type="Pfam" id="PF08450"/>
    </source>
</evidence>
<evidence type="ECO:0000313" key="3">
    <source>
        <dbReference type="EMBL" id="QNE17733.1"/>
    </source>
</evidence>
<reference evidence="3 4" key="2">
    <citation type="journal article" date="2020" name="Microbiol. Resour. Announc.">
        <title>Antarctic desert soil bacteria exhibit high novel natural product potential, evaluated through long-read genome sequencing and comparative genomics.</title>
        <authorList>
            <person name="Benaud N."/>
            <person name="Edwards R.J."/>
            <person name="Amos T.G."/>
            <person name="D'Agostino P.M."/>
            <person name="Gutierrez-Chavez C."/>
            <person name="Montgomery K."/>
            <person name="Nicetic I."/>
            <person name="Ferrari B.C."/>
        </authorList>
    </citation>
    <scope>NUCLEOTIDE SEQUENCE [LARGE SCALE GENOMIC DNA]</scope>
    <source>
        <strain evidence="3 4">SPB151</strain>
    </source>
</reference>
<dbReference type="Proteomes" id="UP000515563">
    <property type="component" value="Chromosome"/>
</dbReference>
<dbReference type="EMBL" id="CP043661">
    <property type="protein sequence ID" value="QNE17733.1"/>
    <property type="molecule type" value="Genomic_DNA"/>
</dbReference>
<feature type="signal peptide" evidence="1">
    <location>
        <begin position="1"/>
        <end position="23"/>
    </location>
</feature>
<dbReference type="InterPro" id="IPR015943">
    <property type="entry name" value="WD40/YVTN_repeat-like_dom_sf"/>
</dbReference>
<keyword evidence="4" id="KW-1185">Reference proteome</keyword>
<dbReference type="InterPro" id="IPR053224">
    <property type="entry name" value="Sensory_adhesion_molecule"/>
</dbReference>
<dbReference type="PANTHER" id="PTHR31460:SF3">
    <property type="entry name" value="MESOCENTIN"/>
    <property type="match status" value="1"/>
</dbReference>
<dbReference type="KEGG" id="kqi:F1D05_07210"/>
<dbReference type="PANTHER" id="PTHR31460">
    <property type="match status" value="1"/>
</dbReference>
<dbReference type="SUPFAM" id="SSF101898">
    <property type="entry name" value="NHL repeat"/>
    <property type="match status" value="1"/>
</dbReference>
<keyword evidence="1" id="KW-0732">Signal</keyword>
<evidence type="ECO:0000313" key="4">
    <source>
        <dbReference type="Proteomes" id="UP000515563"/>
    </source>
</evidence>
<reference evidence="4" key="1">
    <citation type="submission" date="2019-09" db="EMBL/GenBank/DDBJ databases">
        <title>Antimicrobial potential of Antarctic Bacteria.</title>
        <authorList>
            <person name="Benaud N."/>
            <person name="Edwards R.J."/>
            <person name="Ferrari B.C."/>
        </authorList>
    </citation>
    <scope>NUCLEOTIDE SEQUENCE [LARGE SCALE GENOMIC DNA]</scope>
    <source>
        <strain evidence="4">SPB151</strain>
    </source>
</reference>
<feature type="chain" id="PRO_5038403752" evidence="1">
    <location>
        <begin position="24"/>
        <end position="333"/>
    </location>
</feature>
<gene>
    <name evidence="3" type="ORF">F1D05_07210</name>
</gene>